<keyword evidence="7 9" id="KW-0057">Aromatic amino acid biosynthesis</keyword>
<evidence type="ECO:0000256" key="5">
    <source>
        <dbReference type="ARBA" id="ARBA00022605"/>
    </source>
</evidence>
<keyword evidence="6 9" id="KW-0822">Tryptophan biosynthesis</keyword>
<evidence type="ECO:0000256" key="9">
    <source>
        <dbReference type="HAMAP-Rule" id="MF_00135"/>
    </source>
</evidence>
<evidence type="ECO:0000256" key="4">
    <source>
        <dbReference type="ARBA" id="ARBA00022272"/>
    </source>
</evidence>
<evidence type="ECO:0000313" key="11">
    <source>
        <dbReference type="EMBL" id="BBA17155.1"/>
    </source>
</evidence>
<dbReference type="Gene3D" id="3.20.20.70">
    <property type="entry name" value="Aldolase class I"/>
    <property type="match status" value="1"/>
</dbReference>
<sequence>MKHKLKIKICGMKFDIQKISDLLPDFIGFIFYPNSPRFVGFDFVIPKLKNKILKTGVFVNESEENILKMKKKNKLDFIQLHGMESPFYCERLFQKGLNLIKVFRINDFFDFKKIIDYVPFCTYFLFDSDTIYYGGSGQKFCWKKLHEYTFQVPFFLSGGIGIQDFDKIQNFYHSEIFGIDINSKFEFFPGKKDDIKLKTFIKKIKKL</sequence>
<dbReference type="GO" id="GO:0004640">
    <property type="term" value="F:phosphoribosylanthranilate isomerase activity"/>
    <property type="evidence" value="ECO:0007669"/>
    <property type="project" value="UniProtKB-UniRule"/>
</dbReference>
<reference evidence="11 12" key="1">
    <citation type="submission" date="2014-06" db="EMBL/GenBank/DDBJ databases">
        <title>Genome sequence of the intracellular symbiont Blattabacterium cuenoti, strain STAT from the wood feeding cockroach Salganea taiwanensis taiwanensis.</title>
        <authorList>
            <person name="Kinjo Y."/>
            <person name="Ohkuma M."/>
            <person name="Tokuda G."/>
        </authorList>
    </citation>
    <scope>NUCLEOTIDE SEQUENCE [LARGE SCALE GENOMIC DNA]</scope>
    <source>
        <strain evidence="11 12">STAT</strain>
    </source>
</reference>
<accession>A0A224ABA4</accession>
<evidence type="ECO:0000256" key="2">
    <source>
        <dbReference type="ARBA" id="ARBA00004664"/>
    </source>
</evidence>
<evidence type="ECO:0000256" key="6">
    <source>
        <dbReference type="ARBA" id="ARBA00022822"/>
    </source>
</evidence>
<protein>
    <recommendedName>
        <fullName evidence="4 9">N-(5'-phosphoribosyl)anthranilate isomerase</fullName>
        <shortName evidence="9">PRAI</shortName>
        <ecNumber evidence="3 9">5.3.1.24</ecNumber>
    </recommendedName>
</protein>
<comment type="similarity">
    <text evidence="9">Belongs to the TrpF family.</text>
</comment>
<dbReference type="Proteomes" id="UP000263619">
    <property type="component" value="Chromosome"/>
</dbReference>
<evidence type="ECO:0000256" key="1">
    <source>
        <dbReference type="ARBA" id="ARBA00001164"/>
    </source>
</evidence>
<evidence type="ECO:0000256" key="3">
    <source>
        <dbReference type="ARBA" id="ARBA00012572"/>
    </source>
</evidence>
<dbReference type="EMBL" id="AP014608">
    <property type="protein sequence ID" value="BBA17155.1"/>
    <property type="molecule type" value="Genomic_DNA"/>
</dbReference>
<dbReference type="UniPathway" id="UPA00035">
    <property type="reaction ID" value="UER00042"/>
</dbReference>
<feature type="domain" description="N-(5'phosphoribosyl) anthranilate isomerase (PRAI)" evidence="10">
    <location>
        <begin position="14"/>
        <end position="202"/>
    </location>
</feature>
<evidence type="ECO:0000256" key="8">
    <source>
        <dbReference type="ARBA" id="ARBA00023235"/>
    </source>
</evidence>
<keyword evidence="12" id="KW-1185">Reference proteome</keyword>
<dbReference type="GO" id="GO:0000162">
    <property type="term" value="P:L-tryptophan biosynthetic process"/>
    <property type="evidence" value="ECO:0007669"/>
    <property type="project" value="UniProtKB-UniRule"/>
</dbReference>
<proteinExistence type="inferred from homology"/>
<dbReference type="InterPro" id="IPR011060">
    <property type="entry name" value="RibuloseP-bd_barrel"/>
</dbReference>
<dbReference type="InterPro" id="IPR001240">
    <property type="entry name" value="PRAI_dom"/>
</dbReference>
<keyword evidence="8 9" id="KW-0413">Isomerase</keyword>
<dbReference type="EC" id="5.3.1.24" evidence="3 9"/>
<dbReference type="OrthoDB" id="9786954at2"/>
<dbReference type="HAMAP" id="MF_00135">
    <property type="entry name" value="PRAI"/>
    <property type="match status" value="1"/>
</dbReference>
<dbReference type="SUPFAM" id="SSF51366">
    <property type="entry name" value="Ribulose-phoshate binding barrel"/>
    <property type="match status" value="1"/>
</dbReference>
<dbReference type="Pfam" id="PF00697">
    <property type="entry name" value="PRAI"/>
    <property type="match status" value="1"/>
</dbReference>
<keyword evidence="5 9" id="KW-0028">Amino-acid biosynthesis</keyword>
<name>A0A224ABA4_9FLAO</name>
<dbReference type="InterPro" id="IPR013785">
    <property type="entry name" value="Aldolase_TIM"/>
</dbReference>
<dbReference type="CDD" id="cd00405">
    <property type="entry name" value="PRAI"/>
    <property type="match status" value="1"/>
</dbReference>
<gene>
    <name evidence="9 11" type="primary">trpF</name>
    <name evidence="11" type="ORF">STAT_220</name>
</gene>
<organism evidence="11 12">
    <name type="scientific">Blattabacterium cuenoti STAT</name>
    <dbReference type="NCBI Taxonomy" id="1457030"/>
    <lineage>
        <taxon>Bacteria</taxon>
        <taxon>Pseudomonadati</taxon>
        <taxon>Bacteroidota</taxon>
        <taxon>Flavobacteriia</taxon>
        <taxon>Flavobacteriales</taxon>
        <taxon>Blattabacteriaceae</taxon>
        <taxon>Blattabacterium</taxon>
    </lineage>
</organism>
<dbReference type="InterPro" id="IPR044643">
    <property type="entry name" value="TrpF_fam"/>
</dbReference>
<dbReference type="RefSeq" id="WP_119305436.1">
    <property type="nucleotide sequence ID" value="NZ_AP014608.1"/>
</dbReference>
<dbReference type="PANTHER" id="PTHR42894">
    <property type="entry name" value="N-(5'-PHOSPHORIBOSYL)ANTHRANILATE ISOMERASE"/>
    <property type="match status" value="1"/>
</dbReference>
<dbReference type="PANTHER" id="PTHR42894:SF1">
    <property type="entry name" value="N-(5'-PHOSPHORIBOSYL)ANTHRANILATE ISOMERASE"/>
    <property type="match status" value="1"/>
</dbReference>
<comment type="catalytic activity">
    <reaction evidence="1 9">
        <text>N-(5-phospho-beta-D-ribosyl)anthranilate = 1-(2-carboxyphenylamino)-1-deoxy-D-ribulose 5-phosphate</text>
        <dbReference type="Rhea" id="RHEA:21540"/>
        <dbReference type="ChEBI" id="CHEBI:18277"/>
        <dbReference type="ChEBI" id="CHEBI:58613"/>
        <dbReference type="EC" id="5.3.1.24"/>
    </reaction>
</comment>
<evidence type="ECO:0000259" key="10">
    <source>
        <dbReference type="Pfam" id="PF00697"/>
    </source>
</evidence>
<evidence type="ECO:0000313" key="12">
    <source>
        <dbReference type="Proteomes" id="UP000263619"/>
    </source>
</evidence>
<dbReference type="AlphaFoldDB" id="A0A224ABA4"/>
<evidence type="ECO:0000256" key="7">
    <source>
        <dbReference type="ARBA" id="ARBA00023141"/>
    </source>
</evidence>
<comment type="pathway">
    <text evidence="2 9">Amino-acid biosynthesis; L-tryptophan biosynthesis; L-tryptophan from chorismate: step 3/5.</text>
</comment>